<dbReference type="SUPFAM" id="SSF52172">
    <property type="entry name" value="CheY-like"/>
    <property type="match status" value="1"/>
</dbReference>
<dbReference type="PANTHER" id="PTHR44591">
    <property type="entry name" value="STRESS RESPONSE REGULATOR PROTEIN 1"/>
    <property type="match status" value="1"/>
</dbReference>
<dbReference type="PANTHER" id="PTHR44591:SF3">
    <property type="entry name" value="RESPONSE REGULATORY DOMAIN-CONTAINING PROTEIN"/>
    <property type="match status" value="1"/>
</dbReference>
<name>A0A1C3RHT4_9PROT</name>
<evidence type="ECO:0000256" key="1">
    <source>
        <dbReference type="ARBA" id="ARBA00022553"/>
    </source>
</evidence>
<accession>A0A1C3RHT4</accession>
<dbReference type="PROSITE" id="PS50110">
    <property type="entry name" value="RESPONSE_REGULATORY"/>
    <property type="match status" value="1"/>
</dbReference>
<dbReference type="EMBL" id="FLYE01000023">
    <property type="protein sequence ID" value="SCA56825.1"/>
    <property type="molecule type" value="Genomic_DNA"/>
</dbReference>
<reference evidence="4 5" key="1">
    <citation type="submission" date="2016-07" db="EMBL/GenBank/DDBJ databases">
        <authorList>
            <person name="Lefevre C.T."/>
        </authorList>
    </citation>
    <scope>NUCLEOTIDE SEQUENCE [LARGE SCALE GENOMIC DNA]</scope>
    <source>
        <strain evidence="4">PR1</strain>
    </source>
</reference>
<keyword evidence="5" id="KW-1185">Reference proteome</keyword>
<keyword evidence="1 2" id="KW-0597">Phosphoprotein</keyword>
<dbReference type="RefSeq" id="WP_083223023.1">
    <property type="nucleotide sequence ID" value="NZ_FLYE01000023.1"/>
</dbReference>
<protein>
    <recommendedName>
        <fullName evidence="3">Response regulatory domain-containing protein</fullName>
    </recommendedName>
</protein>
<dbReference type="Proteomes" id="UP000231658">
    <property type="component" value="Unassembled WGS sequence"/>
</dbReference>
<dbReference type="InterPro" id="IPR050595">
    <property type="entry name" value="Bact_response_regulator"/>
</dbReference>
<dbReference type="Gene3D" id="3.40.50.2300">
    <property type="match status" value="1"/>
</dbReference>
<dbReference type="AlphaFoldDB" id="A0A1C3RHT4"/>
<evidence type="ECO:0000313" key="4">
    <source>
        <dbReference type="EMBL" id="SCA56825.1"/>
    </source>
</evidence>
<proteinExistence type="predicted"/>
<evidence type="ECO:0000313" key="5">
    <source>
        <dbReference type="Proteomes" id="UP000231658"/>
    </source>
</evidence>
<evidence type="ECO:0000259" key="3">
    <source>
        <dbReference type="PROSITE" id="PS50110"/>
    </source>
</evidence>
<dbReference type="SMART" id="SM00448">
    <property type="entry name" value="REC"/>
    <property type="match status" value="1"/>
</dbReference>
<gene>
    <name evidence="4" type="ORF">MTBPR1_30195</name>
</gene>
<dbReference type="OrthoDB" id="5456285at2"/>
<dbReference type="Pfam" id="PF00072">
    <property type="entry name" value="Response_reg"/>
    <property type="match status" value="1"/>
</dbReference>
<evidence type="ECO:0000256" key="2">
    <source>
        <dbReference type="PROSITE-ProRule" id="PRU00169"/>
    </source>
</evidence>
<dbReference type="InterPro" id="IPR001789">
    <property type="entry name" value="Sig_transdc_resp-reg_receiver"/>
</dbReference>
<dbReference type="GO" id="GO:0000160">
    <property type="term" value="P:phosphorelay signal transduction system"/>
    <property type="evidence" value="ECO:0007669"/>
    <property type="project" value="InterPro"/>
</dbReference>
<organism evidence="4 5">
    <name type="scientific">Candidatus Terasakiella magnetica</name>
    <dbReference type="NCBI Taxonomy" id="1867952"/>
    <lineage>
        <taxon>Bacteria</taxon>
        <taxon>Pseudomonadati</taxon>
        <taxon>Pseudomonadota</taxon>
        <taxon>Alphaproteobacteria</taxon>
        <taxon>Rhodospirillales</taxon>
        <taxon>Terasakiellaceae</taxon>
        <taxon>Terasakiella</taxon>
    </lineage>
</organism>
<sequence length="118" mass="13338">MMINVLIVDDDQMILDSTKVFLEANDYQVTIAHDGIEAVELMEKQSFDIAVVDLFMPRSGGIETIAKINNRMPVIAVSGVMKDRLSEKELSHSLQVDQFLPKPFEPHRLITVIDQLLN</sequence>
<feature type="domain" description="Response regulatory" evidence="3">
    <location>
        <begin position="4"/>
        <end position="117"/>
    </location>
</feature>
<feature type="modified residue" description="4-aspartylphosphate" evidence="2">
    <location>
        <position position="53"/>
    </location>
</feature>
<dbReference type="STRING" id="1867952.MTBPR1_30195"/>
<dbReference type="InterPro" id="IPR011006">
    <property type="entry name" value="CheY-like_superfamily"/>
</dbReference>